<reference evidence="3" key="1">
    <citation type="submission" date="2016-06" db="UniProtKB">
        <authorList>
            <consortium name="WormBaseParasite"/>
        </authorList>
    </citation>
    <scope>IDENTIFICATION</scope>
</reference>
<evidence type="ECO:0000313" key="2">
    <source>
        <dbReference type="Proteomes" id="UP000275846"/>
    </source>
</evidence>
<dbReference type="Proteomes" id="UP000275846">
    <property type="component" value="Unassembled WGS sequence"/>
</dbReference>
<name>A0A183T4M9_SCHSO</name>
<reference evidence="1 2" key="2">
    <citation type="submission" date="2018-11" db="EMBL/GenBank/DDBJ databases">
        <authorList>
            <consortium name="Pathogen Informatics"/>
        </authorList>
    </citation>
    <scope>NUCLEOTIDE SEQUENCE [LARGE SCALE GENOMIC DNA]</scope>
    <source>
        <strain evidence="1 2">NST_G2</strain>
    </source>
</reference>
<organism evidence="3">
    <name type="scientific">Schistocephalus solidus</name>
    <name type="common">Tapeworm</name>
    <dbReference type="NCBI Taxonomy" id="70667"/>
    <lineage>
        <taxon>Eukaryota</taxon>
        <taxon>Metazoa</taxon>
        <taxon>Spiralia</taxon>
        <taxon>Lophotrochozoa</taxon>
        <taxon>Platyhelminthes</taxon>
        <taxon>Cestoda</taxon>
        <taxon>Eucestoda</taxon>
        <taxon>Diphyllobothriidea</taxon>
        <taxon>Diphyllobothriidae</taxon>
        <taxon>Schistocephalus</taxon>
    </lineage>
</organism>
<keyword evidence="2" id="KW-1185">Reference proteome</keyword>
<gene>
    <name evidence="1" type="ORF">SSLN_LOCUS11430</name>
</gene>
<dbReference type="WBParaSite" id="SSLN_0001186501-mRNA-1">
    <property type="protein sequence ID" value="SSLN_0001186501-mRNA-1"/>
    <property type="gene ID" value="SSLN_0001186501"/>
</dbReference>
<proteinExistence type="predicted"/>
<protein>
    <submittedName>
        <fullName evidence="3">FRAS1-related extracellular matrix protein 2</fullName>
    </submittedName>
</protein>
<accession>A0A183T4M9</accession>
<dbReference type="EMBL" id="UYSU01036521">
    <property type="protein sequence ID" value="VDL97815.1"/>
    <property type="molecule type" value="Genomic_DNA"/>
</dbReference>
<sequence length="102" mass="11217">MQRTRSEDHIDGDAVAAKAELTFRKEPLFQVAVEVLEADAGEGLSGDVEQRDSSMVVTELALSTGNKVKGGFVDNLKIFRDNKKPPADMLKYPKTHTITLEV</sequence>
<evidence type="ECO:0000313" key="3">
    <source>
        <dbReference type="WBParaSite" id="SSLN_0001186501-mRNA-1"/>
    </source>
</evidence>
<dbReference type="AlphaFoldDB" id="A0A183T4M9"/>
<evidence type="ECO:0000313" key="1">
    <source>
        <dbReference type="EMBL" id="VDL97815.1"/>
    </source>
</evidence>